<evidence type="ECO:0000256" key="3">
    <source>
        <dbReference type="ARBA" id="ARBA00022679"/>
    </source>
</evidence>
<keyword evidence="5 7" id="KW-1133">Transmembrane helix</keyword>
<dbReference type="InterPro" id="IPR050256">
    <property type="entry name" value="Glycosyltransferase_2"/>
</dbReference>
<keyword evidence="3 9" id="KW-0808">Transferase</keyword>
<evidence type="ECO:0000256" key="5">
    <source>
        <dbReference type="ARBA" id="ARBA00022989"/>
    </source>
</evidence>
<dbReference type="GO" id="GO:0016757">
    <property type="term" value="F:glycosyltransferase activity"/>
    <property type="evidence" value="ECO:0007669"/>
    <property type="project" value="UniProtKB-KW"/>
</dbReference>
<feature type="transmembrane region" description="Helical" evidence="7">
    <location>
        <begin position="261"/>
        <end position="286"/>
    </location>
</feature>
<accession>A0AA48GKN1</accession>
<reference evidence="10" key="1">
    <citation type="journal article" date="2023" name="Int. J. Syst. Evol. Microbiol.">
        <title>Mesoterricola silvestris gen. nov., sp. nov., Mesoterricola sediminis sp. nov., Geothrix oryzae sp. nov., Geothrix edaphica sp. nov., Geothrix rubra sp. nov., and Geothrix limicola sp. nov., six novel members of Acidobacteriota isolated from soils.</title>
        <authorList>
            <person name="Itoh H."/>
            <person name="Sugisawa Y."/>
            <person name="Mise K."/>
            <person name="Xu Z."/>
            <person name="Kuniyasu M."/>
            <person name="Ushijima N."/>
            <person name="Kawano K."/>
            <person name="Kobayashi E."/>
            <person name="Shiratori Y."/>
            <person name="Masuda Y."/>
            <person name="Senoo K."/>
        </authorList>
    </citation>
    <scope>NUCLEOTIDE SEQUENCE [LARGE SCALE GENOMIC DNA]</scope>
    <source>
        <strain evidence="10">W79</strain>
    </source>
</reference>
<keyword evidence="2" id="KW-0328">Glycosyltransferase</keyword>
<feature type="transmembrane region" description="Helical" evidence="7">
    <location>
        <begin position="228"/>
        <end position="249"/>
    </location>
</feature>
<dbReference type="Gene3D" id="3.90.550.10">
    <property type="entry name" value="Spore Coat Polysaccharide Biosynthesis Protein SpsA, Chain A"/>
    <property type="match status" value="1"/>
</dbReference>
<gene>
    <name evidence="9" type="ORF">METEAL_39900</name>
</gene>
<dbReference type="Proteomes" id="UP001238179">
    <property type="component" value="Chromosome"/>
</dbReference>
<dbReference type="InterPro" id="IPR001173">
    <property type="entry name" value="Glyco_trans_2-like"/>
</dbReference>
<dbReference type="PANTHER" id="PTHR48090">
    <property type="entry name" value="UNDECAPRENYL-PHOSPHATE 4-DEOXY-4-FORMAMIDO-L-ARABINOSE TRANSFERASE-RELATED"/>
    <property type="match status" value="1"/>
</dbReference>
<keyword evidence="4 7" id="KW-0812">Transmembrane</keyword>
<evidence type="ECO:0000256" key="4">
    <source>
        <dbReference type="ARBA" id="ARBA00022692"/>
    </source>
</evidence>
<evidence type="ECO:0000256" key="1">
    <source>
        <dbReference type="ARBA" id="ARBA00004141"/>
    </source>
</evidence>
<comment type="subcellular location">
    <subcellularLocation>
        <location evidence="1">Membrane</location>
        <topology evidence="1">Multi-pass membrane protein</topology>
    </subcellularLocation>
</comment>
<evidence type="ECO:0000313" key="9">
    <source>
        <dbReference type="EMBL" id="BDU74816.1"/>
    </source>
</evidence>
<evidence type="ECO:0000259" key="8">
    <source>
        <dbReference type="Pfam" id="PF00535"/>
    </source>
</evidence>
<name>A0AA48GKN1_9BACT</name>
<evidence type="ECO:0000256" key="2">
    <source>
        <dbReference type="ARBA" id="ARBA00022676"/>
    </source>
</evidence>
<feature type="domain" description="Glycosyltransferase 2-like" evidence="8">
    <location>
        <begin position="5"/>
        <end position="164"/>
    </location>
</feature>
<dbReference type="InterPro" id="IPR029044">
    <property type="entry name" value="Nucleotide-diphossugar_trans"/>
</dbReference>
<protein>
    <submittedName>
        <fullName evidence="9">Glycosyl transferase</fullName>
    </submittedName>
</protein>
<keyword evidence="10" id="KW-1185">Reference proteome</keyword>
<dbReference type="GO" id="GO:0005886">
    <property type="term" value="C:plasma membrane"/>
    <property type="evidence" value="ECO:0007669"/>
    <property type="project" value="TreeGrafter"/>
</dbReference>
<proteinExistence type="predicted"/>
<evidence type="ECO:0000256" key="6">
    <source>
        <dbReference type="ARBA" id="ARBA00023136"/>
    </source>
</evidence>
<evidence type="ECO:0000313" key="10">
    <source>
        <dbReference type="Proteomes" id="UP001238179"/>
    </source>
</evidence>
<sequence length="313" mass="35825">MVHISVVTPVYKAERILPELHRRLRLTLEAITPDFEIIMVNDHSPENDWAVIRDLAAADPRVKGLDLSRNFGQHFAITAGLDHAQGDWIVVMDCDLQDQPEEIAKLYAKAQEGYDAVFGRRHDRKDAFLKKAMSTAYYRIYGYLIDGSIDGRVANFSIISRQVAQSIGEMREHNRSYGLFANWVGFRTTAIDIDHAARYEGLTSYTSGRLIRLAIDSIVSQSNKPLRLFIRLGFFISLVSFAFIVYILYRHFFVGIRIEGWASVMVSLWFISGLLFMNLGILGLYIGKTFDETKRRPLYVVRDRIGLSDHPRD</sequence>
<dbReference type="AlphaFoldDB" id="A0AA48GKN1"/>
<keyword evidence="6 7" id="KW-0472">Membrane</keyword>
<dbReference type="EMBL" id="AP027080">
    <property type="protein sequence ID" value="BDU74816.1"/>
    <property type="molecule type" value="Genomic_DNA"/>
</dbReference>
<dbReference type="RefSeq" id="WP_316413490.1">
    <property type="nucleotide sequence ID" value="NZ_AP027080.1"/>
</dbReference>
<dbReference type="Pfam" id="PF00535">
    <property type="entry name" value="Glycos_transf_2"/>
    <property type="match status" value="1"/>
</dbReference>
<dbReference type="KEGG" id="msil:METEAL_39900"/>
<organism evidence="9 10">
    <name type="scientific">Mesoterricola silvestris</name>
    <dbReference type="NCBI Taxonomy" id="2927979"/>
    <lineage>
        <taxon>Bacteria</taxon>
        <taxon>Pseudomonadati</taxon>
        <taxon>Acidobacteriota</taxon>
        <taxon>Holophagae</taxon>
        <taxon>Holophagales</taxon>
        <taxon>Holophagaceae</taxon>
        <taxon>Mesoterricola</taxon>
    </lineage>
</organism>
<dbReference type="CDD" id="cd04187">
    <property type="entry name" value="DPM1_like_bac"/>
    <property type="match status" value="1"/>
</dbReference>
<dbReference type="SUPFAM" id="SSF53448">
    <property type="entry name" value="Nucleotide-diphospho-sugar transferases"/>
    <property type="match status" value="1"/>
</dbReference>
<dbReference type="PANTHER" id="PTHR48090:SF1">
    <property type="entry name" value="PROPHAGE BACTOPRENOL GLUCOSYL TRANSFERASE HOMOLOG"/>
    <property type="match status" value="1"/>
</dbReference>
<evidence type="ECO:0000256" key="7">
    <source>
        <dbReference type="SAM" id="Phobius"/>
    </source>
</evidence>